<dbReference type="Proteomes" id="UP000663760">
    <property type="component" value="Chromosome 5"/>
</dbReference>
<gene>
    <name evidence="2" type="ORF">SI8410_05007676</name>
</gene>
<dbReference type="OrthoDB" id="1930092at2759"/>
<keyword evidence="3" id="KW-1185">Reference proteome</keyword>
<dbReference type="EMBL" id="LR746268">
    <property type="protein sequence ID" value="CAA7397013.1"/>
    <property type="molecule type" value="Genomic_DNA"/>
</dbReference>
<protein>
    <recommendedName>
        <fullName evidence="1">DUF7148 domain-containing protein</fullName>
    </recommendedName>
</protein>
<dbReference type="PANTHER" id="PTHR36352:SF1">
    <property type="entry name" value="EXPRESSED PROTEIN"/>
    <property type="match status" value="1"/>
</dbReference>
<dbReference type="Pfam" id="PF23650">
    <property type="entry name" value="DUF7148"/>
    <property type="match status" value="1"/>
</dbReference>
<feature type="domain" description="DUF7148" evidence="1">
    <location>
        <begin position="77"/>
        <end position="198"/>
    </location>
</feature>
<sequence length="200" mass="21472">MAAAEQLLRLLPPCGRTLATLIYTPRRLNPPANPILPTKAMPLKPFDSPCRSPRRRWLLVPVPKASPEGDDAGPAGDDDGVSLGTMKLPPNTDLTRFETLLFQWANSLCQGATQPLPVPLKVDRVRGGARLGFVKMGDGEVEVPVYIDCFVVPASGGAAGPMFRAVRNGPQKDEVAPGEQRIMRSLLEALQKSVQIATAA</sequence>
<reference evidence="2" key="1">
    <citation type="submission" date="2020-02" db="EMBL/GenBank/DDBJ databases">
        <authorList>
            <person name="Scholz U."/>
            <person name="Mascher M."/>
            <person name="Fiebig A."/>
        </authorList>
    </citation>
    <scope>NUCLEOTIDE SEQUENCE</scope>
</reference>
<evidence type="ECO:0000259" key="1">
    <source>
        <dbReference type="Pfam" id="PF23650"/>
    </source>
</evidence>
<name>A0A7I8KH12_SPIIN</name>
<organism evidence="2 3">
    <name type="scientific">Spirodela intermedia</name>
    <name type="common">Intermediate duckweed</name>
    <dbReference type="NCBI Taxonomy" id="51605"/>
    <lineage>
        <taxon>Eukaryota</taxon>
        <taxon>Viridiplantae</taxon>
        <taxon>Streptophyta</taxon>
        <taxon>Embryophyta</taxon>
        <taxon>Tracheophyta</taxon>
        <taxon>Spermatophyta</taxon>
        <taxon>Magnoliopsida</taxon>
        <taxon>Liliopsida</taxon>
        <taxon>Araceae</taxon>
        <taxon>Lemnoideae</taxon>
        <taxon>Spirodela</taxon>
    </lineage>
</organism>
<evidence type="ECO:0000313" key="3">
    <source>
        <dbReference type="Proteomes" id="UP000663760"/>
    </source>
</evidence>
<dbReference type="PANTHER" id="PTHR36352">
    <property type="entry name" value="EXPRESSED PROTEIN"/>
    <property type="match status" value="1"/>
</dbReference>
<dbReference type="GO" id="GO:0009570">
    <property type="term" value="C:chloroplast stroma"/>
    <property type="evidence" value="ECO:0007669"/>
    <property type="project" value="TreeGrafter"/>
</dbReference>
<dbReference type="AlphaFoldDB" id="A0A7I8KH12"/>
<accession>A0A7I8KH12</accession>
<evidence type="ECO:0000313" key="2">
    <source>
        <dbReference type="EMBL" id="CAA7397013.1"/>
    </source>
</evidence>
<proteinExistence type="predicted"/>
<dbReference type="GO" id="GO:0009535">
    <property type="term" value="C:chloroplast thylakoid membrane"/>
    <property type="evidence" value="ECO:0007669"/>
    <property type="project" value="TreeGrafter"/>
</dbReference>
<dbReference type="InterPro" id="IPR055572">
    <property type="entry name" value="DUF7148"/>
</dbReference>